<dbReference type="InterPro" id="IPR000644">
    <property type="entry name" value="CBS_dom"/>
</dbReference>
<keyword evidence="2 4" id="KW-0129">CBS domain</keyword>
<evidence type="ECO:0000256" key="1">
    <source>
        <dbReference type="ARBA" id="ARBA00022605"/>
    </source>
</evidence>
<dbReference type="EMBL" id="CP002069">
    <property type="protein sequence ID" value="ADI73712.1"/>
    <property type="molecule type" value="Genomic_DNA"/>
</dbReference>
<name>D7E8P1_METEZ</name>
<accession>D7E8P1</accession>
<dbReference type="KEGG" id="mev:Metev_0814"/>
<dbReference type="STRING" id="644295.Metev_0814"/>
<dbReference type="Gene3D" id="3.10.580.10">
    <property type="entry name" value="CBS-domain"/>
    <property type="match status" value="1"/>
</dbReference>
<feature type="domain" description="CBS" evidence="5">
    <location>
        <begin position="7"/>
        <end position="65"/>
    </location>
</feature>
<keyword evidence="3" id="KW-0486">Methionine biosynthesis</keyword>
<keyword evidence="1" id="KW-0028">Amino-acid biosynthesis</keyword>
<dbReference type="OrthoDB" id="8919at2157"/>
<sequence>MKVKDVMNSDVIYSKSSDSIRSTAQILKKNGISGVPVVDDKNNIVGVISEEDLLRFLEIPDHRGLWLPSPFEVIEIPIREFVSWEETKHMLSDFGDKKVQQVMKTDVLTITPEDTIEYASQLMTKHKINRLPVIEDGKLIGIVTRGDIIEGLSRS</sequence>
<proteinExistence type="predicted"/>
<dbReference type="RefSeq" id="WP_013194280.1">
    <property type="nucleotide sequence ID" value="NC_014253.1"/>
</dbReference>
<evidence type="ECO:0000259" key="5">
    <source>
        <dbReference type="PROSITE" id="PS51371"/>
    </source>
</evidence>
<organism evidence="6 7">
    <name type="scientific">Methanohalobium evestigatum (strain ATCC BAA-1072 / DSM 3721 / NBRC 107634 / OCM 161 / Z-7303)</name>
    <dbReference type="NCBI Taxonomy" id="644295"/>
    <lineage>
        <taxon>Archaea</taxon>
        <taxon>Methanobacteriati</taxon>
        <taxon>Methanobacteriota</taxon>
        <taxon>Stenosarchaea group</taxon>
        <taxon>Methanomicrobia</taxon>
        <taxon>Methanosarcinales</taxon>
        <taxon>Methanosarcinaceae</taxon>
        <taxon>Methanohalobium</taxon>
    </lineage>
</organism>
<dbReference type="InterPro" id="IPR046342">
    <property type="entry name" value="CBS_dom_sf"/>
</dbReference>
<dbReference type="InterPro" id="IPR051257">
    <property type="entry name" value="Diverse_CBS-Domain"/>
</dbReference>
<evidence type="ECO:0000313" key="6">
    <source>
        <dbReference type="EMBL" id="ADI73712.1"/>
    </source>
</evidence>
<feature type="domain" description="CBS" evidence="5">
    <location>
        <begin position="103"/>
        <end position="155"/>
    </location>
</feature>
<reference evidence="6 7" key="1">
    <citation type="submission" date="2010-06" db="EMBL/GenBank/DDBJ databases">
        <title>Complete sequence chromosome of Methanohalobium evestigatum Z-7303.</title>
        <authorList>
            <consortium name="US DOE Joint Genome Institute"/>
            <person name="Lucas S."/>
            <person name="Copeland A."/>
            <person name="Lapidus A."/>
            <person name="Cheng J.-F."/>
            <person name="Bruce D."/>
            <person name="Goodwin L."/>
            <person name="Pitluck S."/>
            <person name="Saunders E."/>
            <person name="Detter J.C."/>
            <person name="Han C."/>
            <person name="Tapia R."/>
            <person name="Land M."/>
            <person name="Hauser L."/>
            <person name="Kyrpides N."/>
            <person name="Mikhailova N."/>
            <person name="Sieprawska-Lupa M."/>
            <person name="Whitman W.B."/>
            <person name="Anderson I."/>
            <person name="Woyke T."/>
        </authorList>
    </citation>
    <scope>NUCLEOTIDE SEQUENCE [LARGE SCALE GENOMIC DNA]</scope>
    <source>
        <strain evidence="7">ATCC BAA-1072 / DSM 3721 / NBRC 107634 / OCM 161 / Z-7303</strain>
    </source>
</reference>
<protein>
    <submittedName>
        <fullName evidence="6">CBS domain containing membrane protein</fullName>
    </submittedName>
</protein>
<dbReference type="GeneID" id="9346440"/>
<dbReference type="PANTHER" id="PTHR43080">
    <property type="entry name" value="CBS DOMAIN-CONTAINING PROTEIN CBSX3, MITOCHONDRIAL"/>
    <property type="match status" value="1"/>
</dbReference>
<dbReference type="SMART" id="SM00116">
    <property type="entry name" value="CBS"/>
    <property type="match status" value="2"/>
</dbReference>
<dbReference type="Proteomes" id="UP000000391">
    <property type="component" value="Chromosome"/>
</dbReference>
<dbReference type="PROSITE" id="PS51371">
    <property type="entry name" value="CBS"/>
    <property type="match status" value="2"/>
</dbReference>
<gene>
    <name evidence="6" type="ordered locus">Metev_0814</name>
</gene>
<dbReference type="AlphaFoldDB" id="D7E8P1"/>
<dbReference type="GO" id="GO:0009086">
    <property type="term" value="P:methionine biosynthetic process"/>
    <property type="evidence" value="ECO:0007669"/>
    <property type="project" value="UniProtKB-KW"/>
</dbReference>
<dbReference type="Pfam" id="PF00571">
    <property type="entry name" value="CBS"/>
    <property type="match status" value="2"/>
</dbReference>
<evidence type="ECO:0000313" key="7">
    <source>
        <dbReference type="Proteomes" id="UP000000391"/>
    </source>
</evidence>
<dbReference type="SUPFAM" id="SSF54631">
    <property type="entry name" value="CBS-domain pair"/>
    <property type="match status" value="1"/>
</dbReference>
<evidence type="ECO:0000256" key="2">
    <source>
        <dbReference type="ARBA" id="ARBA00023122"/>
    </source>
</evidence>
<evidence type="ECO:0000256" key="4">
    <source>
        <dbReference type="PROSITE-ProRule" id="PRU00703"/>
    </source>
</evidence>
<dbReference type="HOGENOM" id="CLU_040681_9_0_2"/>
<dbReference type="CDD" id="cd04586">
    <property type="entry name" value="CBS_pair_BON_assoc"/>
    <property type="match status" value="1"/>
</dbReference>
<dbReference type="PANTHER" id="PTHR43080:SF2">
    <property type="entry name" value="CBS DOMAIN-CONTAINING PROTEIN"/>
    <property type="match status" value="1"/>
</dbReference>
<evidence type="ECO:0000256" key="3">
    <source>
        <dbReference type="ARBA" id="ARBA00023167"/>
    </source>
</evidence>
<keyword evidence="7" id="KW-1185">Reference proteome</keyword>